<gene>
    <name evidence="3" type="ORF">LHA_0734</name>
</gene>
<evidence type="ECO:0000313" key="3">
    <source>
        <dbReference type="EMBL" id="CEK09821.1"/>
    </source>
</evidence>
<accession>A0A0A8UQL5</accession>
<organism evidence="3 4">
    <name type="scientific">Legionella hackeliae</name>
    <dbReference type="NCBI Taxonomy" id="449"/>
    <lineage>
        <taxon>Bacteria</taxon>
        <taxon>Pseudomonadati</taxon>
        <taxon>Pseudomonadota</taxon>
        <taxon>Gammaproteobacteria</taxon>
        <taxon>Legionellales</taxon>
        <taxon>Legionellaceae</taxon>
        <taxon>Legionella</taxon>
    </lineage>
</organism>
<reference evidence="4" key="1">
    <citation type="submission" date="2014-09" db="EMBL/GenBank/DDBJ databases">
        <authorList>
            <person name="Gomez-Valero L."/>
        </authorList>
    </citation>
    <scope>NUCLEOTIDE SEQUENCE [LARGE SCALE GENOMIC DNA]</scope>
    <source>
        <strain evidence="4">ATCC35250</strain>
    </source>
</reference>
<evidence type="ECO:0000256" key="1">
    <source>
        <dbReference type="SAM" id="MobiDB-lite"/>
    </source>
</evidence>
<dbReference type="HOGENOM" id="CLU_1080933_0_0_6"/>
<evidence type="ECO:0000256" key="2">
    <source>
        <dbReference type="SAM" id="SignalP"/>
    </source>
</evidence>
<dbReference type="PATRIC" id="fig|449.7.peg.2826"/>
<name>A0A0A8UQL5_LEGHA</name>
<feature type="signal peptide" evidence="2">
    <location>
        <begin position="1"/>
        <end position="21"/>
    </location>
</feature>
<sequence length="257" mass="27624">MPTQRVAVAVGSALAVAGAYALFEGTRAPYQPRAADYAKATAAVAAGVVFPQAKPPAWVCLNREILDAALPRPEVSGVNRALNEHGVGLRDKELALFLVQLNQGMNPFEPGADLAAERLISHSFGEEHAELMEEGAANPEWDEKTLAQIRTQAAAAKVGETAHFLYGAVKASFSYGAAIEDDLGMGTYNEIVIDGHLEEVEAKASKKRELIAEVKPAAAMATTKDMREFMHMMRDAEAMKDAHAATEQDRQEPPKLA</sequence>
<feature type="region of interest" description="Disordered" evidence="1">
    <location>
        <begin position="238"/>
        <end position="257"/>
    </location>
</feature>
<dbReference type="Proteomes" id="UP000032803">
    <property type="component" value="Chromosome I"/>
</dbReference>
<dbReference type="OrthoDB" id="9989021at2"/>
<protein>
    <submittedName>
        <fullName evidence="3">Uncharacterized protein</fullName>
    </submittedName>
</protein>
<dbReference type="KEGG" id="lha:LHA_0734"/>
<evidence type="ECO:0000313" key="4">
    <source>
        <dbReference type="Proteomes" id="UP000032803"/>
    </source>
</evidence>
<feature type="chain" id="PRO_5009754255" evidence="2">
    <location>
        <begin position="22"/>
        <end position="257"/>
    </location>
</feature>
<dbReference type="AlphaFoldDB" id="A0A0A8UQL5"/>
<proteinExistence type="predicted"/>
<keyword evidence="2" id="KW-0732">Signal</keyword>
<dbReference type="EMBL" id="LN681225">
    <property type="protein sequence ID" value="CEK09821.1"/>
    <property type="molecule type" value="Genomic_DNA"/>
</dbReference>
<dbReference type="RefSeq" id="WP_045105289.1">
    <property type="nucleotide sequence ID" value="NZ_LN681225.1"/>
</dbReference>
<keyword evidence="4" id="KW-1185">Reference proteome</keyword>